<evidence type="ECO:0000313" key="1">
    <source>
        <dbReference type="EMBL" id="CAE8639964.1"/>
    </source>
</evidence>
<comment type="caution">
    <text evidence="1">The sequence shown here is derived from an EMBL/GenBank/DDBJ whole genome shotgun (WGS) entry which is preliminary data.</text>
</comment>
<accession>A0A813HR13</accession>
<reference evidence="1" key="1">
    <citation type="submission" date="2021-02" db="EMBL/GenBank/DDBJ databases">
        <authorList>
            <person name="Dougan E. K."/>
            <person name="Rhodes N."/>
            <person name="Thang M."/>
            <person name="Chan C."/>
        </authorList>
    </citation>
    <scope>NUCLEOTIDE SEQUENCE</scope>
</reference>
<gene>
    <name evidence="1" type="ORF">PGLA1383_LOCUS54938</name>
</gene>
<dbReference type="EMBL" id="CAJNNV010032428">
    <property type="protein sequence ID" value="CAE8639964.1"/>
    <property type="molecule type" value="Genomic_DNA"/>
</dbReference>
<dbReference type="AlphaFoldDB" id="A0A813HR13"/>
<proteinExistence type="predicted"/>
<keyword evidence="2" id="KW-1185">Reference proteome</keyword>
<evidence type="ECO:0000313" key="2">
    <source>
        <dbReference type="Proteomes" id="UP000654075"/>
    </source>
</evidence>
<protein>
    <submittedName>
        <fullName evidence="1">Uncharacterized protein</fullName>
    </submittedName>
</protein>
<organism evidence="1 2">
    <name type="scientific">Polarella glacialis</name>
    <name type="common">Dinoflagellate</name>
    <dbReference type="NCBI Taxonomy" id="89957"/>
    <lineage>
        <taxon>Eukaryota</taxon>
        <taxon>Sar</taxon>
        <taxon>Alveolata</taxon>
        <taxon>Dinophyceae</taxon>
        <taxon>Suessiales</taxon>
        <taxon>Suessiaceae</taxon>
        <taxon>Polarella</taxon>
    </lineage>
</organism>
<name>A0A813HR13_POLGL</name>
<sequence>MRWIGSMGSLRTSRQPGLMGPWTTEGFLTLNPVLFDHAVDEEVARVVSRLLCGGQGLRGGDPRISAAPSRRTACLFCLLQGRREKETLIISSTTAHFTMPCASSQESCNSGRIWLIRYPAFTVTFGDSRTYG</sequence>
<dbReference type="Proteomes" id="UP000654075">
    <property type="component" value="Unassembled WGS sequence"/>
</dbReference>